<dbReference type="GO" id="GO:0005634">
    <property type="term" value="C:nucleus"/>
    <property type="evidence" value="ECO:0007669"/>
    <property type="project" value="UniProtKB-SubCell"/>
</dbReference>
<name>A0A830CIW2_9LAMI</name>
<proteinExistence type="predicted"/>
<keyword evidence="3" id="KW-0234">DNA repair</keyword>
<dbReference type="EMBL" id="BMAC01000550">
    <property type="protein sequence ID" value="GFP98939.1"/>
    <property type="molecule type" value="Genomic_DNA"/>
</dbReference>
<comment type="subcellular location">
    <subcellularLocation>
        <location evidence="1">Nucleus</location>
    </subcellularLocation>
</comment>
<dbReference type="InterPro" id="IPR039776">
    <property type="entry name" value="Pds5"/>
</dbReference>
<accession>A0A830CIW2</accession>
<evidence type="ECO:0000313" key="6">
    <source>
        <dbReference type="EMBL" id="GFP98939.1"/>
    </source>
</evidence>
<dbReference type="GO" id="GO:0006281">
    <property type="term" value="P:DNA repair"/>
    <property type="evidence" value="ECO:0007669"/>
    <property type="project" value="UniProtKB-KW"/>
</dbReference>
<dbReference type="Pfam" id="PF20168">
    <property type="entry name" value="PDS5"/>
    <property type="match status" value="1"/>
</dbReference>
<keyword evidence="4" id="KW-0539">Nucleus</keyword>
<evidence type="ECO:0000256" key="4">
    <source>
        <dbReference type="ARBA" id="ARBA00023242"/>
    </source>
</evidence>
<reference evidence="6" key="1">
    <citation type="submission" date="2020-07" db="EMBL/GenBank/DDBJ databases">
        <title>Ethylene signaling mediates host invasion by parasitic plants.</title>
        <authorList>
            <person name="Yoshida S."/>
        </authorList>
    </citation>
    <scope>NUCLEOTIDE SEQUENCE</scope>
    <source>
        <strain evidence="6">Okayama</strain>
    </source>
</reference>
<feature type="region of interest" description="Disordered" evidence="5">
    <location>
        <begin position="227"/>
        <end position="285"/>
    </location>
</feature>
<sequence>MASSSSEEENAVAPDPELVEELKKLVVEYGSELLKSFGSTDELLKKLDEFFQAAVNAFESLSCMSGRAYTKAVSILRTISYSQSCVLMLDIRMHDLIHHMFRTFFNVIRASHSDAIFSDMENIMTLIIREDVDCDESAVELAKILLSKLKKENQNVSPVTFRLAENTFKKCSDELKEYLPEAVRCLGLPVEDYADVVVSLFRDPTPSEDMDSEYAVDDTSCHGEASLSIDSGSSSLAEGNETTLASESKSVSSKGEALSGELSNPLYESKSTPSKQEASEERDAGNCLRGELVGRRVKVTYDDGEIESLDLVEECWLFIDGRDPVEWQRMFGKAFRALMKNHKELHCLMWAPLAAKNGTVLEGNTLCGHDFLGLNVGID</sequence>
<protein>
    <submittedName>
        <fullName evidence="6">Uncharacterized protein</fullName>
    </submittedName>
</protein>
<keyword evidence="2" id="KW-0227">DNA damage</keyword>
<gene>
    <name evidence="6" type="ORF">PHJA_002037800</name>
</gene>
<organism evidence="6 7">
    <name type="scientific">Phtheirospermum japonicum</name>
    <dbReference type="NCBI Taxonomy" id="374723"/>
    <lineage>
        <taxon>Eukaryota</taxon>
        <taxon>Viridiplantae</taxon>
        <taxon>Streptophyta</taxon>
        <taxon>Embryophyta</taxon>
        <taxon>Tracheophyta</taxon>
        <taxon>Spermatophyta</taxon>
        <taxon>Magnoliopsida</taxon>
        <taxon>eudicotyledons</taxon>
        <taxon>Gunneridae</taxon>
        <taxon>Pentapetalae</taxon>
        <taxon>asterids</taxon>
        <taxon>lamiids</taxon>
        <taxon>Lamiales</taxon>
        <taxon>Orobanchaceae</taxon>
        <taxon>Orobanchaceae incertae sedis</taxon>
        <taxon>Phtheirospermum</taxon>
    </lineage>
</organism>
<feature type="compositionally biased region" description="Low complexity" evidence="5">
    <location>
        <begin position="227"/>
        <end position="238"/>
    </location>
</feature>
<keyword evidence="7" id="KW-1185">Reference proteome</keyword>
<dbReference type="PANTHER" id="PTHR12663">
    <property type="entry name" value="ANDROGEN INDUCED INHIBITOR OF PROLIFERATION AS3 / PDS5-RELATED"/>
    <property type="match status" value="1"/>
</dbReference>
<evidence type="ECO:0000313" key="7">
    <source>
        <dbReference type="Proteomes" id="UP000653305"/>
    </source>
</evidence>
<evidence type="ECO:0000256" key="5">
    <source>
        <dbReference type="SAM" id="MobiDB-lite"/>
    </source>
</evidence>
<dbReference type="PANTHER" id="PTHR12663:SF62">
    <property type="match status" value="1"/>
</dbReference>
<comment type="caution">
    <text evidence="6">The sequence shown here is derived from an EMBL/GenBank/DDBJ whole genome shotgun (WGS) entry which is preliminary data.</text>
</comment>
<evidence type="ECO:0000256" key="1">
    <source>
        <dbReference type="ARBA" id="ARBA00004123"/>
    </source>
</evidence>
<dbReference type="GO" id="GO:0007064">
    <property type="term" value="P:mitotic sister chromatid cohesion"/>
    <property type="evidence" value="ECO:0007669"/>
    <property type="project" value="InterPro"/>
</dbReference>
<evidence type="ECO:0000256" key="2">
    <source>
        <dbReference type="ARBA" id="ARBA00022763"/>
    </source>
</evidence>
<dbReference type="Proteomes" id="UP000653305">
    <property type="component" value="Unassembled WGS sequence"/>
</dbReference>
<dbReference type="OrthoDB" id="912499at2759"/>
<feature type="compositionally biased region" description="Polar residues" evidence="5">
    <location>
        <begin position="240"/>
        <end position="253"/>
    </location>
</feature>
<dbReference type="AlphaFoldDB" id="A0A830CIW2"/>
<evidence type="ECO:0000256" key="3">
    <source>
        <dbReference type="ARBA" id="ARBA00023204"/>
    </source>
</evidence>